<proteinExistence type="predicted"/>
<gene>
    <name evidence="1" type="ORF">NSK_008785</name>
</gene>
<comment type="caution">
    <text evidence="1">The sequence shown here is derived from an EMBL/GenBank/DDBJ whole genome shotgun (WGS) entry which is preliminary data.</text>
</comment>
<evidence type="ECO:0000313" key="1">
    <source>
        <dbReference type="EMBL" id="TFJ79851.1"/>
    </source>
</evidence>
<dbReference type="EMBL" id="SDOX01000192">
    <property type="protein sequence ID" value="TFJ79851.1"/>
    <property type="molecule type" value="Genomic_DNA"/>
</dbReference>
<evidence type="ECO:0000313" key="2">
    <source>
        <dbReference type="Proteomes" id="UP000355283"/>
    </source>
</evidence>
<protein>
    <recommendedName>
        <fullName evidence="3">Glycosyl transferase family 1 domain-containing protein</fullName>
    </recommendedName>
</protein>
<accession>A0A4D9CL79</accession>
<dbReference type="AlphaFoldDB" id="A0A4D9CL79"/>
<reference evidence="1 2" key="1">
    <citation type="submission" date="2019-01" db="EMBL/GenBank/DDBJ databases">
        <title>Nuclear Genome Assembly of the Microalgal Biofuel strain Nannochloropsis salina CCMP1776.</title>
        <authorList>
            <person name="Hovde B."/>
        </authorList>
    </citation>
    <scope>NUCLEOTIDE SEQUENCE [LARGE SCALE GENOMIC DNA]</scope>
    <source>
        <strain evidence="1 2">CCMP1776</strain>
    </source>
</reference>
<sequence length="464" mass="52386">MSAAVSQGKAAASWRWRARTAIAAVSGALTLASMVQLQQATLLERGRTALEDIARESPQPSPPPRSYCELIADPTVRRPRVLVTDILFPTPVSAWRLNELTAWMGEVDLDILVSYRCPGFSSDWEPIRESHCLADYNVFVFRDAHRGSVEGINSLANGTFDTSEFLGHWPAEYLLRPRKLGTSPPSLKDYDWVHHIFHIAYESFNEAFPGYPQRQQSIHLYPGGGIYVDQQYTLPPDVTLFTTQSFIRDYADRCFPKNPKVDVFGGPMLAKDAVKARKRLHEPGARISACFTSLGNPHEKGADLYARIAELYRSTYPQDNVTFYGIGSVISAVDMVVFDPMPQQQLDAFYRDEVDIIFNLERTQYRNGWPLGTEGLLMGLVLFTTDAYNLNERNGFNFGAEVTIATEGREDLTVEAIHRYTLNRHLLLEHSMRGQDRAWEIFGHDRQMGVILSEVGRRMNATSL</sequence>
<evidence type="ECO:0008006" key="3">
    <source>
        <dbReference type="Google" id="ProtNLM"/>
    </source>
</evidence>
<dbReference type="Proteomes" id="UP000355283">
    <property type="component" value="Unassembled WGS sequence"/>
</dbReference>
<keyword evidence="2" id="KW-1185">Reference proteome</keyword>
<organism evidence="1 2">
    <name type="scientific">Nannochloropsis salina CCMP1776</name>
    <dbReference type="NCBI Taxonomy" id="1027361"/>
    <lineage>
        <taxon>Eukaryota</taxon>
        <taxon>Sar</taxon>
        <taxon>Stramenopiles</taxon>
        <taxon>Ochrophyta</taxon>
        <taxon>Eustigmatophyceae</taxon>
        <taxon>Eustigmatales</taxon>
        <taxon>Monodopsidaceae</taxon>
        <taxon>Microchloropsis</taxon>
        <taxon>Microchloropsis salina</taxon>
    </lineage>
</organism>
<name>A0A4D9CL79_9STRA</name>